<organism evidence="6 7">
    <name type="scientific">Pseudolycoriella hygida</name>
    <dbReference type="NCBI Taxonomy" id="35572"/>
    <lineage>
        <taxon>Eukaryota</taxon>
        <taxon>Metazoa</taxon>
        <taxon>Ecdysozoa</taxon>
        <taxon>Arthropoda</taxon>
        <taxon>Hexapoda</taxon>
        <taxon>Insecta</taxon>
        <taxon>Pterygota</taxon>
        <taxon>Neoptera</taxon>
        <taxon>Endopterygota</taxon>
        <taxon>Diptera</taxon>
        <taxon>Nematocera</taxon>
        <taxon>Sciaroidea</taxon>
        <taxon>Sciaridae</taxon>
        <taxon>Pseudolycoriella</taxon>
    </lineage>
</organism>
<comment type="similarity">
    <text evidence="1">Belongs to the acyl coenzyme A hydrolase family.</text>
</comment>
<evidence type="ECO:0000256" key="2">
    <source>
        <dbReference type="ARBA" id="ARBA00022737"/>
    </source>
</evidence>
<dbReference type="InterPro" id="IPR033120">
    <property type="entry name" value="HOTDOG_ACOT"/>
</dbReference>
<name>A0A9Q0N7K7_9DIPT</name>
<gene>
    <name evidence="6" type="primary">ACOT9</name>
    <name evidence="6" type="ORF">Bhyg_00447</name>
</gene>
<dbReference type="Gene3D" id="3.10.129.10">
    <property type="entry name" value="Hotdog Thioesterase"/>
    <property type="match status" value="2"/>
</dbReference>
<keyword evidence="3" id="KW-0378">Hydrolase</keyword>
<feature type="domain" description="HotDog ACOT-type" evidence="5">
    <location>
        <begin position="206"/>
        <end position="335"/>
    </location>
</feature>
<reference evidence="6" key="1">
    <citation type="submission" date="2022-07" db="EMBL/GenBank/DDBJ databases">
        <authorList>
            <person name="Trinca V."/>
            <person name="Uliana J.V.C."/>
            <person name="Torres T.T."/>
            <person name="Ward R.J."/>
            <person name="Monesi N."/>
        </authorList>
    </citation>
    <scope>NUCLEOTIDE SEQUENCE</scope>
    <source>
        <strain evidence="6">HSMRA1968</strain>
        <tissue evidence="6">Whole embryos</tissue>
    </source>
</reference>
<comment type="caution">
    <text evidence="6">The sequence shown here is derived from an EMBL/GenBank/DDBJ whole genome shotgun (WGS) entry which is preliminary data.</text>
</comment>
<dbReference type="GO" id="GO:0047617">
    <property type="term" value="F:fatty acyl-CoA hydrolase activity"/>
    <property type="evidence" value="ECO:0007669"/>
    <property type="project" value="TreeGrafter"/>
</dbReference>
<evidence type="ECO:0000256" key="1">
    <source>
        <dbReference type="ARBA" id="ARBA00010458"/>
    </source>
</evidence>
<dbReference type="PANTHER" id="PTHR12655:SF0">
    <property type="entry name" value="ACYL-COENZYME A THIOESTERASE 9, MITOCHONDRIAL"/>
    <property type="match status" value="1"/>
</dbReference>
<dbReference type="AlphaFoldDB" id="A0A9Q0N7K7"/>
<dbReference type="EMBL" id="WJQU01000001">
    <property type="protein sequence ID" value="KAJ6645243.1"/>
    <property type="molecule type" value="Genomic_DNA"/>
</dbReference>
<dbReference type="Proteomes" id="UP001151699">
    <property type="component" value="Chromosome A"/>
</dbReference>
<dbReference type="SUPFAM" id="SSF54637">
    <property type="entry name" value="Thioesterase/thiol ester dehydrase-isomerase"/>
    <property type="match status" value="2"/>
</dbReference>
<keyword evidence="2" id="KW-0677">Repeat</keyword>
<evidence type="ECO:0000313" key="7">
    <source>
        <dbReference type="Proteomes" id="UP001151699"/>
    </source>
</evidence>
<keyword evidence="4" id="KW-0809">Transit peptide</keyword>
<dbReference type="GO" id="GO:0005739">
    <property type="term" value="C:mitochondrion"/>
    <property type="evidence" value="ECO:0007669"/>
    <property type="project" value="TreeGrafter"/>
</dbReference>
<protein>
    <submittedName>
        <fullName evidence="6">Acyl-coenzyme A thioesterase 9, mitochondrial</fullName>
    </submittedName>
</protein>
<dbReference type="InterPro" id="IPR029069">
    <property type="entry name" value="HotDog_dom_sf"/>
</dbReference>
<feature type="domain" description="HotDog ACOT-type" evidence="5">
    <location>
        <begin position="415"/>
        <end position="527"/>
    </location>
</feature>
<evidence type="ECO:0000256" key="3">
    <source>
        <dbReference type="ARBA" id="ARBA00022801"/>
    </source>
</evidence>
<evidence type="ECO:0000313" key="6">
    <source>
        <dbReference type="EMBL" id="KAJ6645243.1"/>
    </source>
</evidence>
<dbReference type="GO" id="GO:0006637">
    <property type="term" value="P:acyl-CoA metabolic process"/>
    <property type="evidence" value="ECO:0007669"/>
    <property type="project" value="TreeGrafter"/>
</dbReference>
<evidence type="ECO:0000256" key="4">
    <source>
        <dbReference type="ARBA" id="ARBA00022946"/>
    </source>
</evidence>
<accession>A0A9Q0N7K7</accession>
<dbReference type="PROSITE" id="PS51770">
    <property type="entry name" value="HOTDOG_ACOT"/>
    <property type="match status" value="2"/>
</dbReference>
<proteinExistence type="inferred from homology"/>
<evidence type="ECO:0000259" key="5">
    <source>
        <dbReference type="PROSITE" id="PS51770"/>
    </source>
</evidence>
<dbReference type="CDD" id="cd03442">
    <property type="entry name" value="BFIT_BACH"/>
    <property type="match status" value="2"/>
</dbReference>
<dbReference type="PANTHER" id="PTHR12655">
    <property type="entry name" value="ACYL-COA THIOESTERASE"/>
    <property type="match status" value="1"/>
</dbReference>
<dbReference type="FunFam" id="3.10.129.10:FF:000012">
    <property type="entry name" value="Acyl-coenzyme A thioesterase 9, mitochondrial"/>
    <property type="match status" value="1"/>
</dbReference>
<dbReference type="OrthoDB" id="331699at2759"/>
<keyword evidence="7" id="KW-1185">Reference proteome</keyword>
<dbReference type="FunFam" id="3.10.129.10:FF:000051">
    <property type="entry name" value="Acyl-coa thioesterase"/>
    <property type="match status" value="1"/>
</dbReference>
<sequence length="567" mass="64769">MFGEIFSNSFTTDLSTTPDTKESSLFQGLLSNPLQLLPVSASEPSSRYHELISLLIFSTIGWIVKLNVSGPQGSPCCHPTSYEMMSLPKKSNDDDEFTMELLFRISAAAKVFVFRDLRLLKFLPNNYIWSRHSLPTSTSKYTKVLCRQLSEDIKSKEAIAGTMNEVKCQIVKKLGIQTNYSPLVPSREHLLSYEPKSAADLPPRSMQDSFTSAIIPLSTDKNLQDKYVTFLGHVRLGRLMEDMDLFAVWVMHQHVKMPNLDPNIPLPYTFVTILVDKISFTDVMPKHDSDIRLSGHASWVGKSSVEVVVWLEQKFQGRWRKLTRALFLMASRNATNTKALAVNELVPATDDEKIIYNGGETRKQNRILNQQQSLFNQEPNDEEQKMIHEMFVKTIDMKNLTFNQRILPKGAVWMEDGTMSNIIFSHPEDRNAHNTVFGGFLMRHALELSWTLAYQFSKHRPKLEHISDIRFLTKVEVSSLLKMHAHVIYTERNYVEIVVAAEVFDASTGGHCTTNVFYYTYSINVQVPQVIPKTYHEAMWYLDGRRHFNDAMGLDKNKGEPTLQAAK</sequence>